<dbReference type="EC" id="3.5.4.26" evidence="9"/>
<dbReference type="EC" id="1.1.1.193" evidence="9"/>
<evidence type="ECO:0000313" key="15">
    <source>
        <dbReference type="Proteomes" id="UP000705867"/>
    </source>
</evidence>
<evidence type="ECO:0000256" key="11">
    <source>
        <dbReference type="PIRSR" id="PIRSR006769-2"/>
    </source>
</evidence>
<dbReference type="NCBIfam" id="TIGR00326">
    <property type="entry name" value="eubact_ribD"/>
    <property type="match status" value="1"/>
</dbReference>
<comment type="cofactor">
    <cofactor evidence="9 12">
        <name>Zn(2+)</name>
        <dbReference type="ChEBI" id="CHEBI:29105"/>
    </cofactor>
    <text evidence="9 12">Binds 1 zinc ion.</text>
</comment>
<keyword evidence="9" id="KW-0686">Riboflavin biosynthesis</keyword>
<dbReference type="Pfam" id="PF00383">
    <property type="entry name" value="dCMP_cyt_deam_1"/>
    <property type="match status" value="1"/>
</dbReference>
<dbReference type="PANTHER" id="PTHR38011:SF7">
    <property type="entry name" value="2,5-DIAMINO-6-RIBOSYLAMINO-4(3H)-PYRIMIDINONE 5'-PHOSPHATE REDUCTASE"/>
    <property type="match status" value="1"/>
</dbReference>
<dbReference type="GO" id="GO:0050661">
    <property type="term" value="F:NADP binding"/>
    <property type="evidence" value="ECO:0007669"/>
    <property type="project" value="InterPro"/>
</dbReference>
<evidence type="ECO:0000256" key="4">
    <source>
        <dbReference type="ARBA" id="ARBA00005259"/>
    </source>
</evidence>
<comment type="similarity">
    <text evidence="5 9">In the C-terminal section; belongs to the HTP reductase family.</text>
</comment>
<dbReference type="PROSITE" id="PS51747">
    <property type="entry name" value="CYT_DCMP_DEAMINASES_2"/>
    <property type="match status" value="1"/>
</dbReference>
<evidence type="ECO:0000256" key="10">
    <source>
        <dbReference type="PIRSR" id="PIRSR006769-1"/>
    </source>
</evidence>
<evidence type="ECO:0000256" key="1">
    <source>
        <dbReference type="ARBA" id="ARBA00002151"/>
    </source>
</evidence>
<dbReference type="GO" id="GO:0008703">
    <property type="term" value="F:5-amino-6-(5-phosphoribosylamino)uracil reductase activity"/>
    <property type="evidence" value="ECO:0007669"/>
    <property type="project" value="UniProtKB-EC"/>
</dbReference>
<dbReference type="SUPFAM" id="SSF53927">
    <property type="entry name" value="Cytidine deaminase-like"/>
    <property type="match status" value="1"/>
</dbReference>
<feature type="binding site" evidence="11">
    <location>
        <position position="191"/>
    </location>
    <ligand>
        <name>NADP(+)</name>
        <dbReference type="ChEBI" id="CHEBI:58349"/>
    </ligand>
</feature>
<comment type="function">
    <text evidence="1 9">Converts 2,5-diamino-6-(ribosylamino)-4(3h)-pyrimidinone 5'-phosphate into 5-amino-6-(ribosylamino)-2,4(1h,3h)-pyrimidinedione 5'-phosphate.</text>
</comment>
<evidence type="ECO:0000256" key="6">
    <source>
        <dbReference type="ARBA" id="ARBA00022857"/>
    </source>
</evidence>
<gene>
    <name evidence="14" type="primary">ribD</name>
    <name evidence="14" type="ORF">K8I29_05510</name>
</gene>
<dbReference type="Gene3D" id="3.40.430.10">
    <property type="entry name" value="Dihydrofolate Reductase, subunit A"/>
    <property type="match status" value="1"/>
</dbReference>
<feature type="binding site" evidence="11">
    <location>
        <position position="149"/>
    </location>
    <ligand>
        <name>NADP(+)</name>
        <dbReference type="ChEBI" id="CHEBI:58349"/>
    </ligand>
</feature>
<evidence type="ECO:0000256" key="12">
    <source>
        <dbReference type="PIRSR" id="PIRSR006769-3"/>
    </source>
</evidence>
<dbReference type="EMBL" id="JAIOIV010000040">
    <property type="protein sequence ID" value="MBZ0155658.1"/>
    <property type="molecule type" value="Genomic_DNA"/>
</dbReference>
<dbReference type="PANTHER" id="PTHR38011">
    <property type="entry name" value="DIHYDROFOLATE REDUCTASE FAMILY PROTEIN (AFU_ORTHOLOGUE AFUA_8G06820)"/>
    <property type="match status" value="1"/>
</dbReference>
<feature type="binding site" evidence="12">
    <location>
        <position position="69"/>
    </location>
    <ligand>
        <name>Zn(2+)</name>
        <dbReference type="ChEBI" id="CHEBI:29105"/>
        <note>catalytic</note>
    </ligand>
</feature>
<proteinExistence type="inferred from homology"/>
<organism evidence="14 15">
    <name type="scientific">Candidatus Nitrobium versatile</name>
    <dbReference type="NCBI Taxonomy" id="2884831"/>
    <lineage>
        <taxon>Bacteria</taxon>
        <taxon>Pseudomonadati</taxon>
        <taxon>Nitrospirota</taxon>
        <taxon>Nitrospiria</taxon>
        <taxon>Nitrospirales</taxon>
        <taxon>Nitrospiraceae</taxon>
        <taxon>Candidatus Nitrobium</taxon>
    </lineage>
</organism>
<dbReference type="InterPro" id="IPR050765">
    <property type="entry name" value="Riboflavin_Biosynth_HTPR"/>
</dbReference>
<comment type="pathway">
    <text evidence="3 9">Cofactor biosynthesis; riboflavin biosynthesis; 5-amino-6-(D-ribitylamino)uracil from GTP: step 3/4.</text>
</comment>
<evidence type="ECO:0000313" key="14">
    <source>
        <dbReference type="EMBL" id="MBZ0155658.1"/>
    </source>
</evidence>
<dbReference type="Gene3D" id="3.40.140.10">
    <property type="entry name" value="Cytidine Deaminase, domain 2"/>
    <property type="match status" value="1"/>
</dbReference>
<evidence type="ECO:0000256" key="2">
    <source>
        <dbReference type="ARBA" id="ARBA00004882"/>
    </source>
</evidence>
<keyword evidence="9 12" id="KW-0479">Metal-binding</keyword>
<dbReference type="CDD" id="cd01284">
    <property type="entry name" value="Riboflavin_deaminase-reductase"/>
    <property type="match status" value="1"/>
</dbReference>
<feature type="binding site" evidence="11">
    <location>
        <position position="199"/>
    </location>
    <ligand>
        <name>NADP(+)</name>
        <dbReference type="ChEBI" id="CHEBI:58349"/>
    </ligand>
</feature>
<feature type="binding site" evidence="11">
    <location>
        <position position="292"/>
    </location>
    <ligand>
        <name>substrate</name>
    </ligand>
</feature>
<feature type="binding site" evidence="11">
    <location>
        <position position="202"/>
    </location>
    <ligand>
        <name>substrate</name>
    </ligand>
</feature>
<dbReference type="InterPro" id="IPR024072">
    <property type="entry name" value="DHFR-like_dom_sf"/>
</dbReference>
<feature type="binding site" evidence="12">
    <location>
        <position position="79"/>
    </location>
    <ligand>
        <name>Zn(2+)</name>
        <dbReference type="ChEBI" id="CHEBI:29105"/>
        <note>catalytic</note>
    </ligand>
</feature>
<comment type="similarity">
    <text evidence="4 9">In the N-terminal section; belongs to the cytidine and deoxycytidylate deaminase family.</text>
</comment>
<comment type="catalytic activity">
    <reaction evidence="9">
        <text>2,5-diamino-6-hydroxy-4-(5-phosphoribosylamino)-pyrimidine + H2O + H(+) = 5-amino-6-(5-phospho-D-ribosylamino)uracil + NH4(+)</text>
        <dbReference type="Rhea" id="RHEA:21868"/>
        <dbReference type="ChEBI" id="CHEBI:15377"/>
        <dbReference type="ChEBI" id="CHEBI:15378"/>
        <dbReference type="ChEBI" id="CHEBI:28938"/>
        <dbReference type="ChEBI" id="CHEBI:58453"/>
        <dbReference type="ChEBI" id="CHEBI:58614"/>
        <dbReference type="EC" id="3.5.4.26"/>
    </reaction>
</comment>
<comment type="pathway">
    <text evidence="2 9">Cofactor biosynthesis; riboflavin biosynthesis; 5-amino-6-(D-ribitylamino)uracil from GTP: step 2/4.</text>
</comment>
<keyword evidence="6 9" id="KW-0521">NADP</keyword>
<feature type="binding site" evidence="11">
    <location>
        <position position="165"/>
    </location>
    <ligand>
        <name>NADP(+)</name>
        <dbReference type="ChEBI" id="CHEBI:58349"/>
    </ligand>
</feature>
<evidence type="ECO:0000256" key="3">
    <source>
        <dbReference type="ARBA" id="ARBA00004910"/>
    </source>
</evidence>
<reference evidence="14" key="2">
    <citation type="submission" date="2021-08" db="EMBL/GenBank/DDBJ databases">
        <authorList>
            <person name="Dalcin Martins P."/>
        </authorList>
    </citation>
    <scope>NUCLEOTIDE SEQUENCE</scope>
    <source>
        <strain evidence="14">MAG_39</strain>
    </source>
</reference>
<keyword evidence="9 14" id="KW-0378">Hydrolase</keyword>
<dbReference type="InterPro" id="IPR002125">
    <property type="entry name" value="CMP_dCMP_dom"/>
</dbReference>
<evidence type="ECO:0000259" key="13">
    <source>
        <dbReference type="PROSITE" id="PS51747"/>
    </source>
</evidence>
<name>A0A953M1H9_9BACT</name>
<evidence type="ECO:0000256" key="5">
    <source>
        <dbReference type="ARBA" id="ARBA00007417"/>
    </source>
</evidence>
<evidence type="ECO:0000256" key="9">
    <source>
        <dbReference type="PIRNR" id="PIRNR006769"/>
    </source>
</evidence>
<dbReference type="Proteomes" id="UP000705867">
    <property type="component" value="Unassembled WGS sequence"/>
</dbReference>
<dbReference type="AlphaFoldDB" id="A0A953M1H9"/>
<dbReference type="GO" id="GO:0046872">
    <property type="term" value="F:metal ion binding"/>
    <property type="evidence" value="ECO:0007669"/>
    <property type="project" value="UniProtKB-KW"/>
</dbReference>
<dbReference type="InterPro" id="IPR016193">
    <property type="entry name" value="Cytidine_deaminase-like"/>
</dbReference>
<evidence type="ECO:0000256" key="8">
    <source>
        <dbReference type="ARBA" id="ARBA00023268"/>
    </source>
</evidence>
<feature type="domain" description="CMP/dCMP-type deaminase" evidence="13">
    <location>
        <begin position="1"/>
        <end position="118"/>
    </location>
</feature>
<reference evidence="14" key="1">
    <citation type="journal article" date="2021" name="bioRxiv">
        <title>Unraveling nitrogen, sulfur and carbon metabolic pathways and microbial community transcriptional responses to substrate deprivation and toxicity stresses in a bioreactor mimicking anoxic brackish coastal sediment conditions.</title>
        <authorList>
            <person name="Martins P.D."/>
            <person name="Echeveste M.J."/>
            <person name="Arshad A."/>
            <person name="Kurth J."/>
            <person name="Ouboter H."/>
            <person name="Jetten M.S.M."/>
            <person name="Welte C.U."/>
        </authorList>
    </citation>
    <scope>NUCLEOTIDE SEQUENCE</scope>
    <source>
        <strain evidence="14">MAG_39</strain>
    </source>
</reference>
<feature type="binding site" evidence="11">
    <location>
        <position position="163"/>
    </location>
    <ligand>
        <name>substrate</name>
    </ligand>
</feature>
<feature type="binding site" evidence="11">
    <location>
        <position position="195"/>
    </location>
    <ligand>
        <name>NADP(+)</name>
        <dbReference type="ChEBI" id="CHEBI:58349"/>
    </ligand>
</feature>
<dbReference type="PIRSF" id="PIRSF006769">
    <property type="entry name" value="RibD"/>
    <property type="match status" value="1"/>
</dbReference>
<dbReference type="SUPFAM" id="SSF53597">
    <property type="entry name" value="Dihydrofolate reductase-like"/>
    <property type="match status" value="1"/>
</dbReference>
<feature type="active site" description="Proton donor" evidence="10">
    <location>
        <position position="46"/>
    </location>
</feature>
<comment type="catalytic activity">
    <reaction evidence="9">
        <text>5-amino-6-(5-phospho-D-ribitylamino)uracil + NADP(+) = 5-amino-6-(5-phospho-D-ribosylamino)uracil + NADPH + H(+)</text>
        <dbReference type="Rhea" id="RHEA:17845"/>
        <dbReference type="ChEBI" id="CHEBI:15378"/>
        <dbReference type="ChEBI" id="CHEBI:57783"/>
        <dbReference type="ChEBI" id="CHEBI:58349"/>
        <dbReference type="ChEBI" id="CHEBI:58421"/>
        <dbReference type="ChEBI" id="CHEBI:58453"/>
        <dbReference type="EC" id="1.1.1.193"/>
    </reaction>
</comment>
<comment type="caution">
    <text evidence="14">The sequence shown here is derived from an EMBL/GenBank/DDBJ whole genome shotgun (WGS) entry which is preliminary data.</text>
</comment>
<accession>A0A953M1H9</accession>
<dbReference type="InterPro" id="IPR004794">
    <property type="entry name" value="Eubact_RibD"/>
</dbReference>
<feature type="binding site" evidence="12">
    <location>
        <position position="44"/>
    </location>
    <ligand>
        <name>Zn(2+)</name>
        <dbReference type="ChEBI" id="CHEBI:29105"/>
        <note>catalytic</note>
    </ligand>
</feature>
<dbReference type="GO" id="GO:0008835">
    <property type="term" value="F:diaminohydroxyphosphoribosylaminopyrimidine deaminase activity"/>
    <property type="evidence" value="ECO:0007669"/>
    <property type="project" value="UniProtKB-EC"/>
</dbReference>
<evidence type="ECO:0000256" key="7">
    <source>
        <dbReference type="ARBA" id="ARBA00023002"/>
    </source>
</evidence>
<dbReference type="NCBIfam" id="TIGR00227">
    <property type="entry name" value="ribD_Cterm"/>
    <property type="match status" value="1"/>
</dbReference>
<feature type="binding site" evidence="11">
    <location>
        <position position="179"/>
    </location>
    <ligand>
        <name>substrate</name>
    </ligand>
</feature>
<dbReference type="InterPro" id="IPR011549">
    <property type="entry name" value="RibD_C"/>
</dbReference>
<protein>
    <recommendedName>
        <fullName evidence="9">Riboflavin biosynthesis protein RibD</fullName>
    </recommendedName>
    <domain>
        <recommendedName>
            <fullName evidence="9">Diaminohydroxyphosphoribosylaminopyrimidine deaminase</fullName>
            <shortName evidence="9">DRAP deaminase</shortName>
            <ecNumber evidence="9">3.5.4.26</ecNumber>
        </recommendedName>
        <alternativeName>
            <fullName evidence="9">Riboflavin-specific deaminase</fullName>
        </alternativeName>
    </domain>
    <domain>
        <recommendedName>
            <fullName evidence="9">5-amino-6-(5-phosphoribosylamino)uracil reductase</fullName>
            <ecNumber evidence="9">1.1.1.193</ecNumber>
        </recommendedName>
        <alternativeName>
            <fullName evidence="9">HTP reductase</fullName>
        </alternativeName>
    </domain>
</protein>
<keyword evidence="7 9" id="KW-0560">Oxidoreductase</keyword>
<keyword evidence="9 12" id="KW-0862">Zinc</keyword>
<dbReference type="GO" id="GO:0009231">
    <property type="term" value="P:riboflavin biosynthetic process"/>
    <property type="evidence" value="ECO:0007669"/>
    <property type="project" value="UniProtKB-KW"/>
</dbReference>
<dbReference type="InterPro" id="IPR002734">
    <property type="entry name" value="RibDG_C"/>
</dbReference>
<dbReference type="Pfam" id="PF01872">
    <property type="entry name" value="RibD_C"/>
    <property type="match status" value="1"/>
</dbReference>
<sequence length="361" mass="39427">MLRALKLAEKGRGTTSPNPMVGALVTKGGRIIAEDYHKRAGDLHAEALALLKAGERAKGATLYVTLEPCCHKDKRTPPCTAAIITSGIRKVFIAMKDPNPKVSGKGVEELKRHGIEVVDGVLAERAARLNEAYVKYITTGVPFVTMKVAMTLDGKIATPEGQSKWITGEGARKVVHRMRSAADALLTAIGTVKADNPALTARIRNGRNPKRVIIDPELEIPLDFTVCCVPPETILVTRRLERDDPRASAREEKKRQLQEKGVSLIEYEGKRADLKWLMRVLGGKEVSSVLIEGGASLNAYALQDGIVDKVVFFIAPKIIGGRESLAAIGGATFRRLEEAHMIHDMRVKRAGQDLIVEGYMR</sequence>
<keyword evidence="8" id="KW-0511">Multifunctional enzyme</keyword>